<dbReference type="Pfam" id="PF00370">
    <property type="entry name" value="FGGY_N"/>
    <property type="match status" value="1"/>
</dbReference>
<dbReference type="Pfam" id="PF02782">
    <property type="entry name" value="FGGY_C"/>
    <property type="match status" value="1"/>
</dbReference>
<keyword evidence="3 4" id="KW-0418">Kinase</keyword>
<evidence type="ECO:0000256" key="2">
    <source>
        <dbReference type="ARBA" id="ARBA00022679"/>
    </source>
</evidence>
<keyword evidence="8" id="KW-1185">Reference proteome</keyword>
<evidence type="ECO:0000259" key="5">
    <source>
        <dbReference type="Pfam" id="PF00370"/>
    </source>
</evidence>
<dbReference type="InterPro" id="IPR050406">
    <property type="entry name" value="FGGY_Carb_Kinase"/>
</dbReference>
<dbReference type="GO" id="GO:0016773">
    <property type="term" value="F:phosphotransferase activity, alcohol group as acceptor"/>
    <property type="evidence" value="ECO:0007669"/>
    <property type="project" value="InterPro"/>
</dbReference>
<dbReference type="Proteomes" id="UP000502706">
    <property type="component" value="Chromosome"/>
</dbReference>
<organism evidence="7 8">
    <name type="scientific">Rubrobacter marinus</name>
    <dbReference type="NCBI Taxonomy" id="2653852"/>
    <lineage>
        <taxon>Bacteria</taxon>
        <taxon>Bacillati</taxon>
        <taxon>Actinomycetota</taxon>
        <taxon>Rubrobacteria</taxon>
        <taxon>Rubrobacterales</taxon>
        <taxon>Rubrobacteraceae</taxon>
        <taxon>Rubrobacter</taxon>
    </lineage>
</organism>
<dbReference type="InterPro" id="IPR043129">
    <property type="entry name" value="ATPase_NBD"/>
</dbReference>
<evidence type="ECO:0000256" key="3">
    <source>
        <dbReference type="ARBA" id="ARBA00022777"/>
    </source>
</evidence>
<evidence type="ECO:0000313" key="7">
    <source>
        <dbReference type="EMBL" id="QIN78676.1"/>
    </source>
</evidence>
<dbReference type="PANTHER" id="PTHR43095:SF2">
    <property type="entry name" value="GLUCONOKINASE"/>
    <property type="match status" value="1"/>
</dbReference>
<name>A0A6G8PWV8_9ACTN</name>
<feature type="domain" description="Carbohydrate kinase FGGY N-terminal" evidence="5">
    <location>
        <begin position="8"/>
        <end position="251"/>
    </location>
</feature>
<dbReference type="InterPro" id="IPR000577">
    <property type="entry name" value="Carb_kinase_FGGY"/>
</dbReference>
<dbReference type="GO" id="GO:0016301">
    <property type="term" value="F:kinase activity"/>
    <property type="evidence" value="ECO:0007669"/>
    <property type="project" value="UniProtKB-KW"/>
</dbReference>
<evidence type="ECO:0000256" key="1">
    <source>
        <dbReference type="ARBA" id="ARBA00009156"/>
    </source>
</evidence>
<dbReference type="AlphaFoldDB" id="A0A6G8PWV8"/>
<reference evidence="7 8" key="1">
    <citation type="submission" date="2019-10" db="EMBL/GenBank/DDBJ databases">
        <title>Rubrobacter sp nov SCSIO 52915 isolated from a deep-sea sediment in the South China Sea.</title>
        <authorList>
            <person name="Chen R.W."/>
        </authorList>
    </citation>
    <scope>NUCLEOTIDE SEQUENCE [LARGE SCALE GENOMIC DNA]</scope>
    <source>
        <strain evidence="7 8">SCSIO 52915</strain>
    </source>
</reference>
<evidence type="ECO:0000256" key="4">
    <source>
        <dbReference type="RuleBase" id="RU003733"/>
    </source>
</evidence>
<dbReference type="KEGG" id="rmar:GBA65_09265"/>
<evidence type="ECO:0000259" key="6">
    <source>
        <dbReference type="Pfam" id="PF02782"/>
    </source>
</evidence>
<dbReference type="InterPro" id="IPR018484">
    <property type="entry name" value="FGGY_N"/>
</dbReference>
<dbReference type="PROSITE" id="PS00445">
    <property type="entry name" value="FGGY_KINASES_2"/>
    <property type="match status" value="1"/>
</dbReference>
<sequence>MLTPSGNVLALDVGSSSVRCSVYRGLGEVVEGTASAHEHAFERGAGGAATLDPEVLAALVFRAVDETLSKGGGTEGGIAAVATSTFWHSLLGVDARGRPTTPIFTWADRRAAGAARGLRRTLDEGAVHARTGSVLHSSYWPAKLLWLSRTDPDAFSRTDRFLSPGEYLQLKLFGEARVGTSMASGTGLLDQNRKAWDGDLLAALPIDEGKLSPISDEPLGGLGGEWAERWPALREVPWFPAVGDGACSNVGSGCVTQDRLALMVGTSGAMRVLWEAESAEVPDGLWCYRADARRFVSGGALSDGGNLVEWLRRTLRLPGEEEAEGLLSRMQPDSHGLTLLPLLAGERGPGWADEANGTVAGLSMGTTPIDILRAAMEAVALRFALIAEGLDAAFPEGARGREVVATGGGLLGSPTWARIMADALGRPVTVSGVGEASSRGAALLAAEALGGPRIEEVPAPFGETIQPDDGRHEAYRRALERQRELYEDVMRDDR</sequence>
<evidence type="ECO:0000313" key="8">
    <source>
        <dbReference type="Proteomes" id="UP000502706"/>
    </source>
</evidence>
<proteinExistence type="inferred from homology"/>
<dbReference type="CDD" id="cd07770">
    <property type="entry name" value="ASKHA_NBD_FGGY_GntK"/>
    <property type="match status" value="1"/>
</dbReference>
<dbReference type="EMBL" id="CP045121">
    <property type="protein sequence ID" value="QIN78676.1"/>
    <property type="molecule type" value="Genomic_DNA"/>
</dbReference>
<comment type="similarity">
    <text evidence="1 4">Belongs to the FGGY kinase family.</text>
</comment>
<dbReference type="GO" id="GO:0005975">
    <property type="term" value="P:carbohydrate metabolic process"/>
    <property type="evidence" value="ECO:0007669"/>
    <property type="project" value="InterPro"/>
</dbReference>
<dbReference type="PIRSF" id="PIRSF000538">
    <property type="entry name" value="GlpK"/>
    <property type="match status" value="1"/>
</dbReference>
<protein>
    <submittedName>
        <fullName evidence="7">Carbohydrate kinase</fullName>
    </submittedName>
</protein>
<gene>
    <name evidence="7" type="ORF">GBA65_09265</name>
</gene>
<dbReference type="InterPro" id="IPR018483">
    <property type="entry name" value="Carb_kinase_FGGY_CS"/>
</dbReference>
<keyword evidence="2 4" id="KW-0808">Transferase</keyword>
<dbReference type="InterPro" id="IPR018485">
    <property type="entry name" value="FGGY_C"/>
</dbReference>
<accession>A0A6G8PWV8</accession>
<feature type="domain" description="Carbohydrate kinase FGGY C-terminal" evidence="6">
    <location>
        <begin position="261"/>
        <end position="448"/>
    </location>
</feature>
<dbReference type="Gene3D" id="3.30.420.40">
    <property type="match status" value="2"/>
</dbReference>
<dbReference type="PANTHER" id="PTHR43095">
    <property type="entry name" value="SUGAR KINASE"/>
    <property type="match status" value="1"/>
</dbReference>
<dbReference type="SUPFAM" id="SSF53067">
    <property type="entry name" value="Actin-like ATPase domain"/>
    <property type="match status" value="2"/>
</dbReference>